<dbReference type="AlphaFoldDB" id="A0AAD6DCZ0"/>
<dbReference type="Proteomes" id="UP001216150">
    <property type="component" value="Unassembled WGS sequence"/>
</dbReference>
<organism evidence="1 2">
    <name type="scientific">Penicillium hetheringtonii</name>
    <dbReference type="NCBI Taxonomy" id="911720"/>
    <lineage>
        <taxon>Eukaryota</taxon>
        <taxon>Fungi</taxon>
        <taxon>Dikarya</taxon>
        <taxon>Ascomycota</taxon>
        <taxon>Pezizomycotina</taxon>
        <taxon>Eurotiomycetes</taxon>
        <taxon>Eurotiomycetidae</taxon>
        <taxon>Eurotiales</taxon>
        <taxon>Aspergillaceae</taxon>
        <taxon>Penicillium</taxon>
    </lineage>
</organism>
<reference evidence="1 2" key="1">
    <citation type="journal article" date="2023" name="IMA Fungus">
        <title>Comparative genomic study of the Penicillium genus elucidates a diverse pangenome and 15 lateral gene transfer events.</title>
        <authorList>
            <person name="Petersen C."/>
            <person name="Sorensen T."/>
            <person name="Nielsen M.R."/>
            <person name="Sondergaard T.E."/>
            <person name="Sorensen J.L."/>
            <person name="Fitzpatrick D.A."/>
            <person name="Frisvad J.C."/>
            <person name="Nielsen K.L."/>
        </authorList>
    </citation>
    <scope>NUCLEOTIDE SEQUENCE [LARGE SCALE GENOMIC DNA]</scope>
    <source>
        <strain evidence="1 2">IBT 29057</strain>
    </source>
</reference>
<evidence type="ECO:0000313" key="1">
    <source>
        <dbReference type="EMBL" id="KAJ5572400.1"/>
    </source>
</evidence>
<accession>A0AAD6DCZ0</accession>
<comment type="caution">
    <text evidence="1">The sequence shown here is derived from an EMBL/GenBank/DDBJ whole genome shotgun (WGS) entry which is preliminary data.</text>
</comment>
<proteinExistence type="predicted"/>
<protein>
    <submittedName>
        <fullName evidence="1">Uncharacterized protein</fullName>
    </submittedName>
</protein>
<gene>
    <name evidence="1" type="ORF">N7450_009384</name>
</gene>
<keyword evidence="2" id="KW-1185">Reference proteome</keyword>
<dbReference type="EMBL" id="JAQJAC010000009">
    <property type="protein sequence ID" value="KAJ5572400.1"/>
    <property type="molecule type" value="Genomic_DNA"/>
</dbReference>
<name>A0AAD6DCZ0_9EURO</name>
<evidence type="ECO:0000313" key="2">
    <source>
        <dbReference type="Proteomes" id="UP001216150"/>
    </source>
</evidence>
<sequence length="75" mass="8067">MGIVVDLDSPAGGLGRRLVSYYANLSCFSGFYGDGTANGGEAEAGDQIQNQLEEVGRYRRTTFALSDKILRCSVE</sequence>